<keyword evidence="1" id="KW-1133">Transmembrane helix</keyword>
<comment type="caution">
    <text evidence="2">The sequence shown here is derived from an EMBL/GenBank/DDBJ whole genome shotgun (WGS) entry which is preliminary data.</text>
</comment>
<dbReference type="EMBL" id="ADVL01000709">
    <property type="protein sequence ID" value="EFH10045.1"/>
    <property type="molecule type" value="Genomic_DNA"/>
</dbReference>
<evidence type="ECO:0000313" key="3">
    <source>
        <dbReference type="Proteomes" id="UP000005324"/>
    </source>
</evidence>
<organism evidence="2 3">
    <name type="scientific">Pseudoroseomonas cervicalis ATCC 49957</name>
    <dbReference type="NCBI Taxonomy" id="525371"/>
    <lineage>
        <taxon>Bacteria</taxon>
        <taxon>Pseudomonadati</taxon>
        <taxon>Pseudomonadota</taxon>
        <taxon>Alphaproteobacteria</taxon>
        <taxon>Acetobacterales</taxon>
        <taxon>Roseomonadaceae</taxon>
        <taxon>Roseomonas</taxon>
    </lineage>
</organism>
<dbReference type="OrthoDB" id="9804637at2"/>
<feature type="transmembrane region" description="Helical" evidence="1">
    <location>
        <begin position="7"/>
        <end position="26"/>
    </location>
</feature>
<gene>
    <name evidence="2" type="ORF">HMPREF0731_3749</name>
</gene>
<dbReference type="Pfam" id="PF07330">
    <property type="entry name" value="DUF1467"/>
    <property type="match status" value="1"/>
</dbReference>
<evidence type="ECO:0000256" key="1">
    <source>
        <dbReference type="SAM" id="Phobius"/>
    </source>
</evidence>
<reference evidence="2 3" key="1">
    <citation type="submission" date="2010-04" db="EMBL/GenBank/DDBJ databases">
        <authorList>
            <person name="Qin X."/>
            <person name="Bachman B."/>
            <person name="Battles P."/>
            <person name="Bell A."/>
            <person name="Bess C."/>
            <person name="Bickham C."/>
            <person name="Chaboub L."/>
            <person name="Chen D."/>
            <person name="Coyle M."/>
            <person name="Deiros D.R."/>
            <person name="Dinh H."/>
            <person name="Forbes L."/>
            <person name="Fowler G."/>
            <person name="Francisco L."/>
            <person name="Fu Q."/>
            <person name="Gubbala S."/>
            <person name="Hale W."/>
            <person name="Han Y."/>
            <person name="Hemphill L."/>
            <person name="Highlander S.K."/>
            <person name="Hirani K."/>
            <person name="Hogues M."/>
            <person name="Jackson L."/>
            <person name="Jakkamsetti A."/>
            <person name="Javaid M."/>
            <person name="Jiang H."/>
            <person name="Korchina V."/>
            <person name="Kovar C."/>
            <person name="Lara F."/>
            <person name="Lee S."/>
            <person name="Mata R."/>
            <person name="Mathew T."/>
            <person name="Moen C."/>
            <person name="Morales K."/>
            <person name="Munidasa M."/>
            <person name="Nazareth L."/>
            <person name="Ngo R."/>
            <person name="Nguyen L."/>
            <person name="Okwuonu G."/>
            <person name="Ongeri F."/>
            <person name="Patil S."/>
            <person name="Petrosino J."/>
            <person name="Pham C."/>
            <person name="Pham P."/>
            <person name="Pu L.-L."/>
            <person name="Puazo M."/>
            <person name="Raj R."/>
            <person name="Reid J."/>
            <person name="Rouhana J."/>
            <person name="Saada N."/>
            <person name="Shang Y."/>
            <person name="Simmons D."/>
            <person name="Thornton R."/>
            <person name="Warren J."/>
            <person name="Weissenberger G."/>
            <person name="Zhang J."/>
            <person name="Zhang L."/>
            <person name="Zhou C."/>
            <person name="Zhu D."/>
            <person name="Muzny D."/>
            <person name="Worley K."/>
            <person name="Gibbs R."/>
        </authorList>
    </citation>
    <scope>NUCLEOTIDE SEQUENCE [LARGE SCALE GENOMIC DNA]</scope>
    <source>
        <strain evidence="2 3">ATCC 49957</strain>
    </source>
</reference>
<proteinExistence type="predicted"/>
<protein>
    <submittedName>
        <fullName evidence="2">Uncharacterized protein</fullName>
    </submittedName>
</protein>
<feature type="transmembrane region" description="Helical" evidence="1">
    <location>
        <begin position="51"/>
        <end position="69"/>
    </location>
</feature>
<dbReference type="InterPro" id="IPR009935">
    <property type="entry name" value="DUF1467"/>
</dbReference>
<dbReference type="RefSeq" id="WP_007002779.1">
    <property type="nucleotide sequence ID" value="NZ_GG770777.1"/>
</dbReference>
<keyword evidence="3" id="KW-1185">Reference proteome</keyword>
<dbReference type="AlphaFoldDB" id="D5RRN7"/>
<name>D5RRN7_9PROT</name>
<keyword evidence="1" id="KW-0812">Transmembrane</keyword>
<dbReference type="HOGENOM" id="CLU_160698_3_0_5"/>
<accession>D5RRN7</accession>
<dbReference type="Proteomes" id="UP000005324">
    <property type="component" value="Unassembled WGS sequence"/>
</dbReference>
<keyword evidence="1" id="KW-0472">Membrane</keyword>
<evidence type="ECO:0000313" key="2">
    <source>
        <dbReference type="EMBL" id="EFH10045.1"/>
    </source>
</evidence>
<sequence length="86" mass="9646">MNWFTGFMVYFLVWWTVLFAMLPIGVRPDAEGRAPGNWRGAPAAPMLGRKMVWTTIAATLIFAGIYALVTSDYLSFRQGWLAMPGD</sequence>